<dbReference type="AlphaFoldDB" id="A0A8T0EEY9"/>
<feature type="signal peptide" evidence="1">
    <location>
        <begin position="1"/>
        <end position="20"/>
    </location>
</feature>
<keyword evidence="1" id="KW-0732">Signal</keyword>
<evidence type="ECO:0000256" key="1">
    <source>
        <dbReference type="SAM" id="SignalP"/>
    </source>
</evidence>
<evidence type="ECO:0000313" key="3">
    <source>
        <dbReference type="Proteomes" id="UP000807504"/>
    </source>
</evidence>
<dbReference type="Proteomes" id="UP000807504">
    <property type="component" value="Unassembled WGS sequence"/>
</dbReference>
<dbReference type="EMBL" id="JABXBU010002228">
    <property type="protein sequence ID" value="KAF8770264.1"/>
    <property type="molecule type" value="Genomic_DNA"/>
</dbReference>
<reference evidence="2" key="2">
    <citation type="submission" date="2020-06" db="EMBL/GenBank/DDBJ databases">
        <authorList>
            <person name="Sheffer M."/>
        </authorList>
    </citation>
    <scope>NUCLEOTIDE SEQUENCE</scope>
</reference>
<keyword evidence="3" id="KW-1185">Reference proteome</keyword>
<sequence length="122" mass="14078">MKTLLLVGMLFTIYLCTTRADEASQLGPEERRTLLADDDDVFTDTSPRRYSPNYRQRDCARKYEDCSFKECCSACIRCSCDRSGKNCRCNGEKKENSKFLFLFAYTQRGRKNINHCTGGLKK</sequence>
<evidence type="ECO:0000313" key="2">
    <source>
        <dbReference type="EMBL" id="KAF8770264.1"/>
    </source>
</evidence>
<comment type="caution">
    <text evidence="2">The sequence shown here is derived from an EMBL/GenBank/DDBJ whole genome shotgun (WGS) entry which is preliminary data.</text>
</comment>
<protein>
    <submittedName>
        <fullName evidence="2">Uncharacterized protein</fullName>
    </submittedName>
</protein>
<proteinExistence type="predicted"/>
<reference evidence="2" key="1">
    <citation type="journal article" date="2020" name="bioRxiv">
        <title>Chromosome-level reference genome of the European wasp spider Argiope bruennichi: a resource for studies on range expansion and evolutionary adaptation.</title>
        <authorList>
            <person name="Sheffer M.M."/>
            <person name="Hoppe A."/>
            <person name="Krehenwinkel H."/>
            <person name="Uhl G."/>
            <person name="Kuss A.W."/>
            <person name="Jensen L."/>
            <person name="Jensen C."/>
            <person name="Gillespie R.G."/>
            <person name="Hoff K.J."/>
            <person name="Prost S."/>
        </authorList>
    </citation>
    <scope>NUCLEOTIDE SEQUENCE</scope>
</reference>
<organism evidence="2 3">
    <name type="scientific">Argiope bruennichi</name>
    <name type="common">Wasp spider</name>
    <name type="synonym">Aranea bruennichi</name>
    <dbReference type="NCBI Taxonomy" id="94029"/>
    <lineage>
        <taxon>Eukaryota</taxon>
        <taxon>Metazoa</taxon>
        <taxon>Ecdysozoa</taxon>
        <taxon>Arthropoda</taxon>
        <taxon>Chelicerata</taxon>
        <taxon>Arachnida</taxon>
        <taxon>Araneae</taxon>
        <taxon>Araneomorphae</taxon>
        <taxon>Entelegynae</taxon>
        <taxon>Araneoidea</taxon>
        <taxon>Araneidae</taxon>
        <taxon>Argiope</taxon>
    </lineage>
</organism>
<gene>
    <name evidence="2" type="ORF">HNY73_017819</name>
</gene>
<name>A0A8T0EEY9_ARGBR</name>
<accession>A0A8T0EEY9</accession>
<feature type="chain" id="PRO_5035738581" evidence="1">
    <location>
        <begin position="21"/>
        <end position="122"/>
    </location>
</feature>